<dbReference type="WBParaSite" id="scf7180000422185.g8504">
    <property type="protein sequence ID" value="scf7180000422185.g8504"/>
    <property type="gene ID" value="scf7180000422185.g8504"/>
</dbReference>
<dbReference type="PROSITE" id="PS00022">
    <property type="entry name" value="EGF_1"/>
    <property type="match status" value="1"/>
</dbReference>
<proteinExistence type="predicted"/>
<evidence type="ECO:0000313" key="3">
    <source>
        <dbReference type="Proteomes" id="UP000887560"/>
    </source>
</evidence>
<dbReference type="AlphaFoldDB" id="A0A915P029"/>
<organism evidence="3 4">
    <name type="scientific">Meloidogyne floridensis</name>
    <dbReference type="NCBI Taxonomy" id="298350"/>
    <lineage>
        <taxon>Eukaryota</taxon>
        <taxon>Metazoa</taxon>
        <taxon>Ecdysozoa</taxon>
        <taxon>Nematoda</taxon>
        <taxon>Chromadorea</taxon>
        <taxon>Rhabditida</taxon>
        <taxon>Tylenchina</taxon>
        <taxon>Tylenchomorpha</taxon>
        <taxon>Tylenchoidea</taxon>
        <taxon>Meloidogynidae</taxon>
        <taxon>Meloidogyninae</taxon>
        <taxon>Meloidogyne</taxon>
    </lineage>
</organism>
<name>A0A915P029_9BILA</name>
<evidence type="ECO:0000313" key="4">
    <source>
        <dbReference type="WBParaSite" id="scf7180000422185.g8504"/>
    </source>
</evidence>
<feature type="domain" description="EGF-like" evidence="1 2">
    <location>
        <begin position="83"/>
        <end position="94"/>
    </location>
</feature>
<dbReference type="PROSITE" id="PS01186">
    <property type="entry name" value="EGF_2"/>
    <property type="match status" value="1"/>
</dbReference>
<keyword evidence="3" id="KW-1185">Reference proteome</keyword>
<accession>A0A915P029</accession>
<protein>
    <submittedName>
        <fullName evidence="4">EGF-like domain-containing protein</fullName>
    </submittedName>
</protein>
<dbReference type="InterPro" id="IPR000742">
    <property type="entry name" value="EGF"/>
</dbReference>
<sequence>MIKFTLQIKDTWSRSQFLRDKTLDFETPYDFGSIMQYGTSEYPFNTSTLPKSINFECDVNEYELNNGRCRNGGYPDPLKNCKCRCPDGYGGNKCDKYEYANCKVIELTAKVKKQYISTEFGKGKCFFAIKLKLNDDEVNKIEAKRITIKIEKLEGFDCKIFCENNYIEIKYRKDKSATGARICCIDYNRLLTINSEDDTEVLIMKRGNMGEFDISYQKELAPSQAASNCIEVRKSIYNPMFLQHYRELYINLEKRIVSPPQHGPRFCLNCDRNRSMIINGIHFRRNDCVEDKKPDPHCYYTTCFYCKTVENYNTPNWYWENPEGEWIYVTSI</sequence>
<reference evidence="4" key="1">
    <citation type="submission" date="2022-11" db="UniProtKB">
        <authorList>
            <consortium name="WormBaseParasite"/>
        </authorList>
    </citation>
    <scope>IDENTIFICATION</scope>
</reference>
<evidence type="ECO:0000259" key="2">
    <source>
        <dbReference type="PROSITE" id="PS01186"/>
    </source>
</evidence>
<dbReference type="Proteomes" id="UP000887560">
    <property type="component" value="Unplaced"/>
</dbReference>
<evidence type="ECO:0000259" key="1">
    <source>
        <dbReference type="PROSITE" id="PS00022"/>
    </source>
</evidence>